<evidence type="ECO:0000256" key="6">
    <source>
        <dbReference type="PROSITE-ProRule" id="PRU01215"/>
    </source>
</evidence>
<dbReference type="Proteomes" id="UP000625711">
    <property type="component" value="Unassembled WGS sequence"/>
</dbReference>
<dbReference type="GO" id="GO:0008270">
    <property type="term" value="F:zinc ion binding"/>
    <property type="evidence" value="ECO:0007669"/>
    <property type="project" value="UniProtKB-KW"/>
</dbReference>
<accession>A0A834J1S1</accession>
<evidence type="ECO:0000256" key="3">
    <source>
        <dbReference type="ARBA" id="ARBA00022723"/>
    </source>
</evidence>
<evidence type="ECO:0000313" key="9">
    <source>
        <dbReference type="EMBL" id="KAF7285432.1"/>
    </source>
</evidence>
<evidence type="ECO:0000259" key="7">
    <source>
        <dbReference type="PROSITE" id="PS50897"/>
    </source>
</evidence>
<comment type="caution">
    <text evidence="9">The sequence shown here is derived from an EMBL/GenBank/DDBJ whole genome shotgun (WGS) entry which is preliminary data.</text>
</comment>
<sequence length="394" mass="45146">MESCLAVESDIDKVLAKFQSIKDHSNHVSFDLINQVESLKSELQNAPEDHILTSFQQELIKEVLCRVKETVARQASEHRDLHSSVSKVGKSIDRNFVQDFSACSRDDVFNTPERSQIVNKIICQHYYRQGMHDIADALAEESNVQVESHEKEPFTELHHISERLKNKDLEPLLAWATANHCTLETQNSSLEFMIHKLKYIELLKRGPGYQGEAINYARTHFRKFVNKHERDIQILMGMLLYIQNDITQSPYSSYFTSDGEAWLELYETFIRDACQLLGVCVNSPLITCINAGCQAIPALLNIKQVMLQRQVTGIWKGSEELPIEIDLGMDNRYHSMFACPILRQQSSKNNPPMRLVCGHVISRDALQKLCNGNKMKCPYCPVEQSPQDARLIFF</sequence>
<evidence type="ECO:0000256" key="1">
    <source>
        <dbReference type="ARBA" id="ARBA00004496"/>
    </source>
</evidence>
<evidence type="ECO:0000256" key="2">
    <source>
        <dbReference type="ARBA" id="ARBA00022490"/>
    </source>
</evidence>
<dbReference type="GO" id="GO:0005737">
    <property type="term" value="C:cytoplasm"/>
    <property type="evidence" value="ECO:0007669"/>
    <property type="project" value="UniProtKB-SubCell"/>
</dbReference>
<dbReference type="PANTHER" id="PTHR12170">
    <property type="entry name" value="MACROPHAGE ERYTHROBLAST ATTACHER-RELATED"/>
    <property type="match status" value="1"/>
</dbReference>
<dbReference type="OrthoDB" id="1933281at2759"/>
<evidence type="ECO:0000256" key="5">
    <source>
        <dbReference type="ARBA" id="ARBA00022833"/>
    </source>
</evidence>
<keyword evidence="5" id="KW-0862">Zinc</keyword>
<reference evidence="9" key="1">
    <citation type="submission" date="2020-08" db="EMBL/GenBank/DDBJ databases">
        <title>Genome sequencing and assembly of the red palm weevil Rhynchophorus ferrugineus.</title>
        <authorList>
            <person name="Dias G.B."/>
            <person name="Bergman C.M."/>
            <person name="Manee M."/>
        </authorList>
    </citation>
    <scope>NUCLEOTIDE SEQUENCE</scope>
    <source>
        <strain evidence="9">AA-2017</strain>
        <tissue evidence="9">Whole larva</tissue>
    </source>
</reference>
<dbReference type="EMBL" id="JAACXV010000055">
    <property type="protein sequence ID" value="KAF7285432.1"/>
    <property type="molecule type" value="Genomic_DNA"/>
</dbReference>
<protein>
    <submittedName>
        <fullName evidence="9">Uncharacterized protein</fullName>
    </submittedName>
</protein>
<dbReference type="InterPro" id="IPR013144">
    <property type="entry name" value="CRA_dom"/>
</dbReference>
<dbReference type="SMART" id="SM00668">
    <property type="entry name" value="CTLH"/>
    <property type="match status" value="1"/>
</dbReference>
<dbReference type="GO" id="GO:0061630">
    <property type="term" value="F:ubiquitin protein ligase activity"/>
    <property type="evidence" value="ECO:0007669"/>
    <property type="project" value="InterPro"/>
</dbReference>
<comment type="subcellular location">
    <subcellularLocation>
        <location evidence="1">Cytoplasm</location>
    </subcellularLocation>
</comment>
<dbReference type="GO" id="GO:0034657">
    <property type="term" value="C:GID complex"/>
    <property type="evidence" value="ECO:0007669"/>
    <property type="project" value="TreeGrafter"/>
</dbReference>
<dbReference type="SMART" id="SM00667">
    <property type="entry name" value="LisH"/>
    <property type="match status" value="1"/>
</dbReference>
<dbReference type="SUPFAM" id="SSF57850">
    <property type="entry name" value="RING/U-box"/>
    <property type="match status" value="1"/>
</dbReference>
<dbReference type="PROSITE" id="PS51867">
    <property type="entry name" value="ZF_RING_GID"/>
    <property type="match status" value="1"/>
</dbReference>
<dbReference type="InterPro" id="IPR045098">
    <property type="entry name" value="Fyv10_fam"/>
</dbReference>
<evidence type="ECO:0000313" key="10">
    <source>
        <dbReference type="Proteomes" id="UP000625711"/>
    </source>
</evidence>
<dbReference type="GO" id="GO:0043161">
    <property type="term" value="P:proteasome-mediated ubiquitin-dependent protein catabolic process"/>
    <property type="evidence" value="ECO:0007669"/>
    <property type="project" value="InterPro"/>
</dbReference>
<feature type="domain" description="RING-Gid-type" evidence="8">
    <location>
        <begin position="339"/>
        <end position="380"/>
    </location>
</feature>
<feature type="zinc finger region" description="RING-Gid-type" evidence="6">
    <location>
        <begin position="339"/>
        <end position="380"/>
    </location>
</feature>
<dbReference type="Pfam" id="PF10607">
    <property type="entry name" value="CTLH"/>
    <property type="match status" value="1"/>
</dbReference>
<keyword evidence="2" id="KW-0963">Cytoplasm</keyword>
<dbReference type="InterPro" id="IPR027370">
    <property type="entry name" value="Znf-RING_euk"/>
</dbReference>
<proteinExistence type="predicted"/>
<feature type="domain" description="CTLH" evidence="7">
    <location>
        <begin position="153"/>
        <end position="210"/>
    </location>
</feature>
<dbReference type="PROSITE" id="PS50896">
    <property type="entry name" value="LISH"/>
    <property type="match status" value="1"/>
</dbReference>
<evidence type="ECO:0000259" key="8">
    <source>
        <dbReference type="PROSITE" id="PS51867"/>
    </source>
</evidence>
<dbReference type="InterPro" id="IPR024964">
    <property type="entry name" value="CTLH/CRA"/>
</dbReference>
<dbReference type="AlphaFoldDB" id="A0A834J1S1"/>
<dbReference type="SMART" id="SM00757">
    <property type="entry name" value="CRA"/>
    <property type="match status" value="1"/>
</dbReference>
<dbReference type="PANTHER" id="PTHR12170:SF3">
    <property type="entry name" value="GH10162P"/>
    <property type="match status" value="1"/>
</dbReference>
<keyword evidence="3" id="KW-0479">Metal-binding</keyword>
<dbReference type="FunFam" id="3.30.40.10:FF:000143">
    <property type="entry name" value="Regulator of gluconeogenesis Rmd5"/>
    <property type="match status" value="1"/>
</dbReference>
<dbReference type="Pfam" id="PF13445">
    <property type="entry name" value="zf-RING_UBOX"/>
    <property type="match status" value="1"/>
</dbReference>
<dbReference type="InterPro" id="IPR006595">
    <property type="entry name" value="CTLH_C"/>
</dbReference>
<dbReference type="PROSITE" id="PS50897">
    <property type="entry name" value="CTLH"/>
    <property type="match status" value="1"/>
</dbReference>
<gene>
    <name evidence="9" type="ORF">GWI33_010681</name>
</gene>
<evidence type="ECO:0000256" key="4">
    <source>
        <dbReference type="ARBA" id="ARBA00022771"/>
    </source>
</evidence>
<keyword evidence="10" id="KW-1185">Reference proteome</keyword>
<keyword evidence="4 6" id="KW-0863">Zinc-finger</keyword>
<organism evidence="9 10">
    <name type="scientific">Rhynchophorus ferrugineus</name>
    <name type="common">Red palm weevil</name>
    <name type="synonym">Curculio ferrugineus</name>
    <dbReference type="NCBI Taxonomy" id="354439"/>
    <lineage>
        <taxon>Eukaryota</taxon>
        <taxon>Metazoa</taxon>
        <taxon>Ecdysozoa</taxon>
        <taxon>Arthropoda</taxon>
        <taxon>Hexapoda</taxon>
        <taxon>Insecta</taxon>
        <taxon>Pterygota</taxon>
        <taxon>Neoptera</taxon>
        <taxon>Endopterygota</taxon>
        <taxon>Coleoptera</taxon>
        <taxon>Polyphaga</taxon>
        <taxon>Cucujiformia</taxon>
        <taxon>Curculionidae</taxon>
        <taxon>Dryophthorinae</taxon>
        <taxon>Rhynchophorus</taxon>
    </lineage>
</organism>
<name>A0A834J1S1_RHYFE</name>
<dbReference type="InterPro" id="IPR044063">
    <property type="entry name" value="ZF_RING_GID"/>
</dbReference>
<dbReference type="InterPro" id="IPR006594">
    <property type="entry name" value="LisH"/>
</dbReference>
<dbReference type="GO" id="GO:0005634">
    <property type="term" value="C:nucleus"/>
    <property type="evidence" value="ECO:0007669"/>
    <property type="project" value="TreeGrafter"/>
</dbReference>